<dbReference type="SUPFAM" id="SSF53474">
    <property type="entry name" value="alpha/beta-Hydrolases"/>
    <property type="match status" value="1"/>
</dbReference>
<dbReference type="Proteomes" id="UP001281614">
    <property type="component" value="Unassembled WGS sequence"/>
</dbReference>
<protein>
    <recommendedName>
        <fullName evidence="1">AB hydrolase-1 domain-containing protein</fullName>
    </recommendedName>
</protein>
<dbReference type="Pfam" id="PF12697">
    <property type="entry name" value="Abhydrolase_6"/>
    <property type="match status" value="1"/>
</dbReference>
<dbReference type="EMBL" id="VYYT01000422">
    <property type="protein sequence ID" value="KAK2736488.1"/>
    <property type="molecule type" value="Genomic_DNA"/>
</dbReference>
<name>A0AAD9Y3I2_COLKA</name>
<feature type="domain" description="AB hydrolase-1" evidence="1">
    <location>
        <begin position="12"/>
        <end position="243"/>
    </location>
</feature>
<dbReference type="InterPro" id="IPR029058">
    <property type="entry name" value="AB_hydrolase_fold"/>
</dbReference>
<reference evidence="2" key="1">
    <citation type="submission" date="2023-02" db="EMBL/GenBank/DDBJ databases">
        <title>Colletotrichum kahawae CIFC_Que2 genome sequencing and assembly.</title>
        <authorList>
            <person name="Baroncelli R."/>
        </authorList>
    </citation>
    <scope>NUCLEOTIDE SEQUENCE</scope>
    <source>
        <strain evidence="2">CIFC_Que2</strain>
    </source>
</reference>
<evidence type="ECO:0000313" key="3">
    <source>
        <dbReference type="Proteomes" id="UP001281614"/>
    </source>
</evidence>
<dbReference type="InterPro" id="IPR052897">
    <property type="entry name" value="Sec-Metab_Biosynth_Hydrolase"/>
</dbReference>
<dbReference type="PANTHER" id="PTHR37017">
    <property type="entry name" value="AB HYDROLASE-1 DOMAIN-CONTAINING PROTEIN-RELATED"/>
    <property type="match status" value="1"/>
</dbReference>
<dbReference type="PANTHER" id="PTHR37017:SF13">
    <property type="entry name" value="AB HYDROLASE-1 DOMAIN-CONTAINING PROTEIN"/>
    <property type="match status" value="1"/>
</dbReference>
<proteinExistence type="predicted"/>
<evidence type="ECO:0000259" key="1">
    <source>
        <dbReference type="Pfam" id="PF12697"/>
    </source>
</evidence>
<sequence length="263" mass="28276">MSVTAAPRKLGILLAHGRIHTPTCFDPEKTRLEAARFSPVIAVRHPSLGTDPTITMNDDARNIQSELSPYLDEGREFLCVAHSYGGTPMVAAVQGFSIADRKLQGKRGGIAAVVFITAVVPAARGGGAFDVVPSELDITSVVNGIVVGKPAAKDVLYKPDMSEEMANKYMAMWEPQSLAALAGPVTFCMEDLNISTYYILCEKDLCLSPALQQKIASTIPGLKGLLRNPGGHSAIITEVEKFVEQLIEISEEVDDKLTCVCIM</sequence>
<dbReference type="Gene3D" id="3.40.50.1820">
    <property type="entry name" value="alpha/beta hydrolase"/>
    <property type="match status" value="1"/>
</dbReference>
<dbReference type="AlphaFoldDB" id="A0AAD9Y3I2"/>
<accession>A0AAD9Y3I2</accession>
<gene>
    <name evidence="2" type="ORF">CKAH01_07688</name>
</gene>
<keyword evidence="3" id="KW-1185">Reference proteome</keyword>
<organism evidence="2 3">
    <name type="scientific">Colletotrichum kahawae</name>
    <name type="common">Coffee berry disease fungus</name>
    <dbReference type="NCBI Taxonomy" id="34407"/>
    <lineage>
        <taxon>Eukaryota</taxon>
        <taxon>Fungi</taxon>
        <taxon>Dikarya</taxon>
        <taxon>Ascomycota</taxon>
        <taxon>Pezizomycotina</taxon>
        <taxon>Sordariomycetes</taxon>
        <taxon>Hypocreomycetidae</taxon>
        <taxon>Glomerellales</taxon>
        <taxon>Glomerellaceae</taxon>
        <taxon>Colletotrichum</taxon>
        <taxon>Colletotrichum gloeosporioides species complex</taxon>
    </lineage>
</organism>
<dbReference type="InterPro" id="IPR000073">
    <property type="entry name" value="AB_hydrolase_1"/>
</dbReference>
<comment type="caution">
    <text evidence="2">The sequence shown here is derived from an EMBL/GenBank/DDBJ whole genome shotgun (WGS) entry which is preliminary data.</text>
</comment>
<evidence type="ECO:0000313" key="2">
    <source>
        <dbReference type="EMBL" id="KAK2736488.1"/>
    </source>
</evidence>